<keyword evidence="2" id="KW-1185">Reference proteome</keyword>
<dbReference type="EMBL" id="QAPG01000047">
    <property type="protein sequence ID" value="TDZ34935.1"/>
    <property type="molecule type" value="Genomic_DNA"/>
</dbReference>
<sequence length="109" mass="11983">MTETNVGAIVALKSPEEGENIWEAKQVSLGRSLPPGDVQGRKPIDWSFGPVKVDGYVDPDSFRIGLLIVITGINIGNIYGNLKDGVSLKIDIYTTEGEMRFFLKNDNEL</sequence>
<dbReference type="Proteomes" id="UP000295083">
    <property type="component" value="Unassembled WGS sequence"/>
</dbReference>
<dbReference type="AlphaFoldDB" id="A0A4R8QHJ3"/>
<comment type="caution">
    <text evidence="1">The sequence shown here is derived from an EMBL/GenBank/DDBJ whole genome shotgun (WGS) entry which is preliminary data.</text>
</comment>
<evidence type="ECO:0000313" key="1">
    <source>
        <dbReference type="EMBL" id="TDZ34935.1"/>
    </source>
</evidence>
<evidence type="ECO:0000313" key="2">
    <source>
        <dbReference type="Proteomes" id="UP000295083"/>
    </source>
</evidence>
<name>A0A4R8QHJ3_9PEZI</name>
<reference evidence="1 2" key="1">
    <citation type="submission" date="2018-11" db="EMBL/GenBank/DDBJ databases">
        <title>Genome sequence and assembly of Colletotrichum spinosum.</title>
        <authorList>
            <person name="Gan P."/>
            <person name="Shirasu K."/>
        </authorList>
    </citation>
    <scope>NUCLEOTIDE SEQUENCE [LARGE SCALE GENOMIC DNA]</scope>
    <source>
        <strain evidence="1 2">CBS 515.97</strain>
    </source>
</reference>
<organism evidence="1 2">
    <name type="scientific">Colletotrichum spinosum</name>
    <dbReference type="NCBI Taxonomy" id="1347390"/>
    <lineage>
        <taxon>Eukaryota</taxon>
        <taxon>Fungi</taxon>
        <taxon>Dikarya</taxon>
        <taxon>Ascomycota</taxon>
        <taxon>Pezizomycotina</taxon>
        <taxon>Sordariomycetes</taxon>
        <taxon>Hypocreomycetidae</taxon>
        <taxon>Glomerellales</taxon>
        <taxon>Glomerellaceae</taxon>
        <taxon>Colletotrichum</taxon>
        <taxon>Colletotrichum orbiculare species complex</taxon>
    </lineage>
</organism>
<gene>
    <name evidence="1" type="ORF">C8035_v010187</name>
</gene>
<protein>
    <submittedName>
        <fullName evidence="1">Uncharacterized protein</fullName>
    </submittedName>
</protein>
<accession>A0A4R8QHJ3</accession>
<proteinExistence type="predicted"/>